<dbReference type="Proteomes" id="UP001232148">
    <property type="component" value="Unassembled WGS sequence"/>
</dbReference>
<dbReference type="EMBL" id="MU842808">
    <property type="protein sequence ID" value="KAK2035461.1"/>
    <property type="molecule type" value="Genomic_DNA"/>
</dbReference>
<accession>A0AAD9HUC0</accession>
<name>A0AAD9HUC0_9PEZI</name>
<proteinExistence type="predicted"/>
<feature type="compositionally biased region" description="Basic residues" evidence="1">
    <location>
        <begin position="45"/>
        <end position="55"/>
    </location>
</feature>
<sequence>MHGLSVSRIPLTFIRFGRRHGCRFRIRGCPQKGVSRSHRSEISAKKRNHISRKRDRVQSTWPSAQNLPRVIPRYTLLPRPGTRRQRSRGAGSIVVLCVRLLPRALEFTMSRGVEARNVIHRAPQQNACHDSTSIPSQCPEVRHDGGSPVKRRIFFLFAYMAHEACTWPVSRAHKGSKIARSECYLWQ</sequence>
<protein>
    <submittedName>
        <fullName evidence="2">Uncharacterized protein</fullName>
    </submittedName>
</protein>
<organism evidence="2 3">
    <name type="scientific">Colletotrichum zoysiae</name>
    <dbReference type="NCBI Taxonomy" id="1216348"/>
    <lineage>
        <taxon>Eukaryota</taxon>
        <taxon>Fungi</taxon>
        <taxon>Dikarya</taxon>
        <taxon>Ascomycota</taxon>
        <taxon>Pezizomycotina</taxon>
        <taxon>Sordariomycetes</taxon>
        <taxon>Hypocreomycetidae</taxon>
        <taxon>Glomerellales</taxon>
        <taxon>Glomerellaceae</taxon>
        <taxon>Colletotrichum</taxon>
        <taxon>Colletotrichum graminicola species complex</taxon>
    </lineage>
</organism>
<evidence type="ECO:0000256" key="1">
    <source>
        <dbReference type="SAM" id="MobiDB-lite"/>
    </source>
</evidence>
<evidence type="ECO:0000313" key="3">
    <source>
        <dbReference type="Proteomes" id="UP001232148"/>
    </source>
</evidence>
<gene>
    <name evidence="2" type="ORF">LX32DRAFT_763</name>
</gene>
<reference evidence="2" key="1">
    <citation type="submission" date="2021-06" db="EMBL/GenBank/DDBJ databases">
        <title>Comparative genomics, transcriptomics and evolutionary studies reveal genomic signatures of adaptation to plant cell wall in hemibiotrophic fungi.</title>
        <authorList>
            <consortium name="DOE Joint Genome Institute"/>
            <person name="Baroncelli R."/>
            <person name="Diaz J.F."/>
            <person name="Benocci T."/>
            <person name="Peng M."/>
            <person name="Battaglia E."/>
            <person name="Haridas S."/>
            <person name="Andreopoulos W."/>
            <person name="Labutti K."/>
            <person name="Pangilinan J."/>
            <person name="Floch G.L."/>
            <person name="Makela M.R."/>
            <person name="Henrissat B."/>
            <person name="Grigoriev I.V."/>
            <person name="Crouch J.A."/>
            <person name="De Vries R.P."/>
            <person name="Sukno S.A."/>
            <person name="Thon M.R."/>
        </authorList>
    </citation>
    <scope>NUCLEOTIDE SEQUENCE</scope>
    <source>
        <strain evidence="2">MAFF235873</strain>
    </source>
</reference>
<evidence type="ECO:0000313" key="2">
    <source>
        <dbReference type="EMBL" id="KAK2035461.1"/>
    </source>
</evidence>
<keyword evidence="3" id="KW-1185">Reference proteome</keyword>
<dbReference type="AlphaFoldDB" id="A0AAD9HUC0"/>
<feature type="region of interest" description="Disordered" evidence="1">
    <location>
        <begin position="35"/>
        <end position="59"/>
    </location>
</feature>
<comment type="caution">
    <text evidence="2">The sequence shown here is derived from an EMBL/GenBank/DDBJ whole genome shotgun (WGS) entry which is preliminary data.</text>
</comment>